<dbReference type="GO" id="GO:0005874">
    <property type="term" value="C:microtubule"/>
    <property type="evidence" value="ECO:0007669"/>
    <property type="project" value="TreeGrafter"/>
</dbReference>
<dbReference type="InterPro" id="IPR003533">
    <property type="entry name" value="Doublecortin_dom"/>
</dbReference>
<dbReference type="KEGG" id="pvt:110082770"/>
<protein>
    <submittedName>
        <fullName evidence="4">Doublecortin domain-containing protein 2B isoform X1</fullName>
    </submittedName>
</protein>
<feature type="compositionally biased region" description="Basic and acidic residues" evidence="1">
    <location>
        <begin position="419"/>
        <end position="429"/>
    </location>
</feature>
<dbReference type="InParanoid" id="A0A6J0U6H6"/>
<dbReference type="GO" id="GO:0035556">
    <property type="term" value="P:intracellular signal transduction"/>
    <property type="evidence" value="ECO:0007669"/>
    <property type="project" value="InterPro"/>
</dbReference>
<dbReference type="OrthoDB" id="1738954at2759"/>
<dbReference type="CDD" id="cd17150">
    <property type="entry name" value="DCX1_DCDC2B"/>
    <property type="match status" value="1"/>
</dbReference>
<feature type="domain" description="Doublecortin" evidence="2">
    <location>
        <begin position="13"/>
        <end position="95"/>
    </location>
</feature>
<evidence type="ECO:0000313" key="3">
    <source>
        <dbReference type="Proteomes" id="UP001652642"/>
    </source>
</evidence>
<dbReference type="PANTHER" id="PTHR23004">
    <property type="entry name" value="DOUBLECORTIN DOMAIN CONTAINING 2"/>
    <property type="match status" value="1"/>
</dbReference>
<reference evidence="4" key="1">
    <citation type="submission" date="2025-08" db="UniProtKB">
        <authorList>
            <consortium name="RefSeq"/>
        </authorList>
    </citation>
    <scope>IDENTIFICATION</scope>
</reference>
<dbReference type="PANTHER" id="PTHR23004:SF10">
    <property type="entry name" value="DOUBLECORTIN DOMAIN-CONTAINING PROTEIN 2B"/>
    <property type="match status" value="1"/>
</dbReference>
<dbReference type="PROSITE" id="PS50309">
    <property type="entry name" value="DC"/>
    <property type="match status" value="2"/>
</dbReference>
<dbReference type="SUPFAM" id="SSF89837">
    <property type="entry name" value="Doublecortin (DC)"/>
    <property type="match status" value="2"/>
</dbReference>
<dbReference type="RefSeq" id="XP_020656272.2">
    <property type="nucleotide sequence ID" value="XM_020800613.2"/>
</dbReference>
<dbReference type="AlphaFoldDB" id="A0A6J0U6H6"/>
<feature type="compositionally biased region" description="Basic and acidic residues" evidence="1">
    <location>
        <begin position="374"/>
        <end position="395"/>
    </location>
</feature>
<feature type="compositionally biased region" description="Basic residues" evidence="1">
    <location>
        <begin position="430"/>
        <end position="440"/>
    </location>
</feature>
<sequence length="440" mass="50129">MSSGAEAVAPPAKNVVVYRNGDPFFHGRKFVVSQRRFLTFEAFLNEVTGMIQAPVAVRNIYTPRYGHRVVDLGELQNGQQYVAAGFERFKRLNYLHPEMQQMKRKWKKDDVRNYAGLSQRTPVSTSWKRQVNLPCIIYVFRNGDLLNPPFRVILSNSTLQDWNAVLRLLSEKTPLRTGSVRKLCRLNGEVVSRGEDLVSGGYYVAAGLEKYKNLPYVELLVPPKTVHQPFRNLPNLRRRNRDDEFGKLYRTSQDGSSDSALLELPPQLNLRQVQSTGVVPAENRTPRSLAMAPRLARKHPLKEKEPSVFHAKPVLIKQIKQNPHHGSYQERDEDSIYQMKGPRKETAGAQEIGEDQDTQVELPVDQTAAETVEEEVKPKMEVKPHRKVENDDKLQRAHAIWMSAGEGSSSKAPVPSGLEADRQRREITRLKRRPQRTLSG</sequence>
<evidence type="ECO:0000313" key="4">
    <source>
        <dbReference type="RefSeq" id="XP_020656272.2"/>
    </source>
</evidence>
<feature type="domain" description="Doublecortin" evidence="2">
    <location>
        <begin position="135"/>
        <end position="217"/>
    </location>
</feature>
<accession>A0A6J0U6H6</accession>
<dbReference type="Gene3D" id="3.10.20.230">
    <property type="entry name" value="Doublecortin domain"/>
    <property type="match status" value="2"/>
</dbReference>
<dbReference type="GO" id="GO:0005815">
    <property type="term" value="C:microtubule organizing center"/>
    <property type="evidence" value="ECO:0007669"/>
    <property type="project" value="TreeGrafter"/>
</dbReference>
<organism evidence="3 4">
    <name type="scientific">Pogona vitticeps</name>
    <name type="common">central bearded dragon</name>
    <dbReference type="NCBI Taxonomy" id="103695"/>
    <lineage>
        <taxon>Eukaryota</taxon>
        <taxon>Metazoa</taxon>
        <taxon>Chordata</taxon>
        <taxon>Craniata</taxon>
        <taxon>Vertebrata</taxon>
        <taxon>Euteleostomi</taxon>
        <taxon>Lepidosauria</taxon>
        <taxon>Squamata</taxon>
        <taxon>Bifurcata</taxon>
        <taxon>Unidentata</taxon>
        <taxon>Episquamata</taxon>
        <taxon>Toxicofera</taxon>
        <taxon>Iguania</taxon>
        <taxon>Acrodonta</taxon>
        <taxon>Agamidae</taxon>
        <taxon>Amphibolurinae</taxon>
        <taxon>Pogona</taxon>
    </lineage>
</organism>
<dbReference type="SMART" id="SM00537">
    <property type="entry name" value="DCX"/>
    <property type="match status" value="2"/>
</dbReference>
<dbReference type="Pfam" id="PF03607">
    <property type="entry name" value="DCX"/>
    <property type="match status" value="2"/>
</dbReference>
<feature type="region of interest" description="Disordered" evidence="1">
    <location>
        <begin position="371"/>
        <end position="440"/>
    </location>
</feature>
<evidence type="ECO:0000256" key="1">
    <source>
        <dbReference type="SAM" id="MobiDB-lite"/>
    </source>
</evidence>
<keyword evidence="3" id="KW-1185">Reference proteome</keyword>
<name>A0A6J0U6H6_9SAUR</name>
<dbReference type="GeneID" id="110082770"/>
<dbReference type="CTD" id="149069"/>
<gene>
    <name evidence="4" type="primary">DCDC2B</name>
</gene>
<evidence type="ECO:0000259" key="2">
    <source>
        <dbReference type="PROSITE" id="PS50309"/>
    </source>
</evidence>
<proteinExistence type="predicted"/>
<dbReference type="InterPro" id="IPR036572">
    <property type="entry name" value="Doublecortin_dom_sf"/>
</dbReference>
<dbReference type="Proteomes" id="UP001652642">
    <property type="component" value="Chromosome 9"/>
</dbReference>